<dbReference type="GO" id="GO:0031369">
    <property type="term" value="F:translation initiation factor binding"/>
    <property type="evidence" value="ECO:0007669"/>
    <property type="project" value="TreeGrafter"/>
</dbReference>
<dbReference type="FunCoup" id="A0A2K1QU57">
    <property type="interactions" value="1021"/>
</dbReference>
<dbReference type="GO" id="GO:0060213">
    <property type="term" value="P:positive regulation of nuclear-transcribed mRNA poly(A) tail shortening"/>
    <property type="evidence" value="ECO:0007669"/>
    <property type="project" value="TreeGrafter"/>
</dbReference>
<evidence type="ECO:0000259" key="7">
    <source>
        <dbReference type="PROSITE" id="PS50126"/>
    </source>
</evidence>
<reference evidence="8 9" key="1">
    <citation type="submission" date="2017-06" db="EMBL/GenBank/DDBJ databases">
        <title>Draft genome sequence of a variant of Elsinoe murrayae.</title>
        <authorList>
            <person name="Cheng Q."/>
        </authorList>
    </citation>
    <scope>NUCLEOTIDE SEQUENCE [LARGE SCALE GENOMIC DNA]</scope>
    <source>
        <strain evidence="8 9">CQ-2017a</strain>
    </source>
</reference>
<dbReference type="GO" id="GO:0003727">
    <property type="term" value="F:single-stranded RNA binding"/>
    <property type="evidence" value="ECO:0007669"/>
    <property type="project" value="TreeGrafter"/>
</dbReference>
<dbReference type="STRING" id="2082308.A0A2K1QU57"/>
<gene>
    <name evidence="8" type="ORF">CAC42_5137</name>
</gene>
<accession>A0A2K1QU57</accession>
<sequence length="171" mass="19124">MFFLHELEHTVPLHPSYFDQKTYEYVENALYTDVEGTNTGSYYILCVVNIIDISEPRVLPGSATAEFKISYTAIVWRPFKGEVCDGEVANVTPSGFFVDVGPLQVFVSKAMIPEDMKYDGNATPPQFTDNVIPIERGTQVRVKIRGVRAEVGRMFAVATIKEDYLGALTDD</sequence>
<dbReference type="SUPFAM" id="SSF88798">
    <property type="entry name" value="N-terminal, heterodimerisation domain of RBP7 (RpoE)"/>
    <property type="match status" value="1"/>
</dbReference>
<dbReference type="OrthoDB" id="1162399at2759"/>
<dbReference type="PANTHER" id="PTHR12709:SF4">
    <property type="entry name" value="DNA-DIRECTED RNA POLYMERASE II SUBUNIT RPB7"/>
    <property type="match status" value="1"/>
</dbReference>
<dbReference type="InterPro" id="IPR005576">
    <property type="entry name" value="Rpb7-like_N"/>
</dbReference>
<dbReference type="CDD" id="cd04329">
    <property type="entry name" value="RNAP_II_Rpb7_N"/>
    <property type="match status" value="1"/>
</dbReference>
<dbReference type="EMBL" id="NKHZ01000039">
    <property type="protein sequence ID" value="PNS18598.1"/>
    <property type="molecule type" value="Genomic_DNA"/>
</dbReference>
<evidence type="ECO:0000256" key="3">
    <source>
        <dbReference type="ARBA" id="ARBA00022478"/>
    </source>
</evidence>
<comment type="similarity">
    <text evidence="2">Belongs to the eukaryotic RPB7/RPC8 RNA polymerase subunit family.</text>
</comment>
<dbReference type="GO" id="GO:0003697">
    <property type="term" value="F:single-stranded DNA binding"/>
    <property type="evidence" value="ECO:0007669"/>
    <property type="project" value="TreeGrafter"/>
</dbReference>
<dbReference type="FunFam" id="2.40.50.140:FF:000043">
    <property type="entry name" value="DNA-directed RNA polymerase II subunit RPB7"/>
    <property type="match status" value="1"/>
</dbReference>
<dbReference type="GO" id="GO:0006367">
    <property type="term" value="P:transcription initiation at RNA polymerase II promoter"/>
    <property type="evidence" value="ECO:0007669"/>
    <property type="project" value="TreeGrafter"/>
</dbReference>
<evidence type="ECO:0000256" key="1">
    <source>
        <dbReference type="ARBA" id="ARBA00004123"/>
    </source>
</evidence>
<dbReference type="Pfam" id="PF03876">
    <property type="entry name" value="SHS2_Rpb7-N"/>
    <property type="match status" value="1"/>
</dbReference>
<proteinExistence type="inferred from homology"/>
<organism evidence="8 9">
    <name type="scientific">Sphaceloma murrayae</name>
    <dbReference type="NCBI Taxonomy" id="2082308"/>
    <lineage>
        <taxon>Eukaryota</taxon>
        <taxon>Fungi</taxon>
        <taxon>Dikarya</taxon>
        <taxon>Ascomycota</taxon>
        <taxon>Pezizomycotina</taxon>
        <taxon>Dothideomycetes</taxon>
        <taxon>Dothideomycetidae</taxon>
        <taxon>Myriangiales</taxon>
        <taxon>Elsinoaceae</taxon>
        <taxon>Sphaceloma</taxon>
    </lineage>
</organism>
<name>A0A2K1QU57_9PEZI</name>
<dbReference type="AlphaFoldDB" id="A0A2K1QU57"/>
<keyword evidence="9" id="KW-1185">Reference proteome</keyword>
<dbReference type="InParanoid" id="A0A2K1QU57"/>
<dbReference type="Proteomes" id="UP000243797">
    <property type="component" value="Unassembled WGS sequence"/>
</dbReference>
<dbReference type="InterPro" id="IPR003029">
    <property type="entry name" value="S1_domain"/>
</dbReference>
<dbReference type="SUPFAM" id="SSF50249">
    <property type="entry name" value="Nucleic acid-binding proteins"/>
    <property type="match status" value="1"/>
</dbReference>
<dbReference type="InterPro" id="IPR036898">
    <property type="entry name" value="RNA_pol_Rpb7-like_N_sf"/>
</dbReference>
<comment type="caution">
    <text evidence="8">The sequence shown here is derived from an EMBL/GenBank/DDBJ whole genome shotgun (WGS) entry which is preliminary data.</text>
</comment>
<evidence type="ECO:0000313" key="9">
    <source>
        <dbReference type="Proteomes" id="UP000243797"/>
    </source>
</evidence>
<keyword evidence="5 6" id="KW-0539">Nucleus</keyword>
<feature type="domain" description="S1 motif" evidence="7">
    <location>
        <begin position="81"/>
        <end position="161"/>
    </location>
</feature>
<protein>
    <recommendedName>
        <fullName evidence="6">DNA-directed RNA polymerase subunit</fullName>
    </recommendedName>
</protein>
<dbReference type="Gene3D" id="3.30.1490.120">
    <property type="entry name" value="RNA polymerase Rpb7-like, N-terminal domain"/>
    <property type="match status" value="1"/>
</dbReference>
<dbReference type="Pfam" id="PF00575">
    <property type="entry name" value="S1"/>
    <property type="match status" value="1"/>
</dbReference>
<evidence type="ECO:0000256" key="5">
    <source>
        <dbReference type="ARBA" id="ARBA00023242"/>
    </source>
</evidence>
<comment type="function">
    <text evidence="6">DNA-dependent RNA polymerase which catalyzes the transcription of DNA into RNA using the four ribonucleoside triphosphates as substrates.</text>
</comment>
<dbReference type="GO" id="GO:0000932">
    <property type="term" value="C:P-body"/>
    <property type="evidence" value="ECO:0007669"/>
    <property type="project" value="TreeGrafter"/>
</dbReference>
<evidence type="ECO:0000313" key="8">
    <source>
        <dbReference type="EMBL" id="PNS18598.1"/>
    </source>
</evidence>
<evidence type="ECO:0000256" key="2">
    <source>
        <dbReference type="ARBA" id="ARBA00009307"/>
    </source>
</evidence>
<keyword evidence="4 6" id="KW-0804">Transcription</keyword>
<evidence type="ECO:0000256" key="4">
    <source>
        <dbReference type="ARBA" id="ARBA00023163"/>
    </source>
</evidence>
<dbReference type="InterPro" id="IPR045113">
    <property type="entry name" value="Rpb7-like"/>
</dbReference>
<dbReference type="CDD" id="cd04462">
    <property type="entry name" value="S1_RNAPII_Rpb7"/>
    <property type="match status" value="1"/>
</dbReference>
<evidence type="ECO:0000256" key="6">
    <source>
        <dbReference type="RuleBase" id="RU369086"/>
    </source>
</evidence>
<dbReference type="GO" id="GO:0045948">
    <property type="term" value="P:positive regulation of translational initiation"/>
    <property type="evidence" value="ECO:0007669"/>
    <property type="project" value="TreeGrafter"/>
</dbReference>
<keyword evidence="3 6" id="KW-0240">DNA-directed RNA polymerase</keyword>
<dbReference type="Gene3D" id="2.40.50.140">
    <property type="entry name" value="Nucleic acid-binding proteins"/>
    <property type="match status" value="1"/>
</dbReference>
<dbReference type="GO" id="GO:0005665">
    <property type="term" value="C:RNA polymerase II, core complex"/>
    <property type="evidence" value="ECO:0007669"/>
    <property type="project" value="TreeGrafter"/>
</dbReference>
<comment type="subcellular location">
    <subcellularLocation>
        <location evidence="1 6">Nucleus</location>
    </subcellularLocation>
</comment>
<dbReference type="PROSITE" id="PS50126">
    <property type="entry name" value="S1"/>
    <property type="match status" value="1"/>
</dbReference>
<dbReference type="PANTHER" id="PTHR12709">
    <property type="entry name" value="DNA-DIRECTED RNA POLYMERASE II, III"/>
    <property type="match status" value="1"/>
</dbReference>
<dbReference type="InterPro" id="IPR012340">
    <property type="entry name" value="NA-bd_OB-fold"/>
</dbReference>
<dbReference type="FunFam" id="3.30.1490.120:FF:000001">
    <property type="entry name" value="DNA-directed RNA polymerase II subunit RPB7"/>
    <property type="match status" value="1"/>
</dbReference>